<feature type="coiled-coil region" evidence="2">
    <location>
        <begin position="105"/>
        <end position="132"/>
    </location>
</feature>
<dbReference type="InterPro" id="IPR058625">
    <property type="entry name" value="MdtA-like_BSH"/>
</dbReference>
<evidence type="ECO:0000313" key="6">
    <source>
        <dbReference type="EMBL" id="MBR7799886.1"/>
    </source>
</evidence>
<evidence type="ECO:0000259" key="4">
    <source>
        <dbReference type="Pfam" id="PF25917"/>
    </source>
</evidence>
<dbReference type="EMBL" id="JAGSPJ010000002">
    <property type="protein sequence ID" value="MBR7799886.1"/>
    <property type="molecule type" value="Genomic_DNA"/>
</dbReference>
<organism evidence="6 7">
    <name type="scientific">Undibacterium fentianense</name>
    <dbReference type="NCBI Taxonomy" id="2828728"/>
    <lineage>
        <taxon>Bacteria</taxon>
        <taxon>Pseudomonadati</taxon>
        <taxon>Pseudomonadota</taxon>
        <taxon>Betaproteobacteria</taxon>
        <taxon>Burkholderiales</taxon>
        <taxon>Oxalobacteraceae</taxon>
        <taxon>Undibacterium</taxon>
    </lineage>
</organism>
<dbReference type="Gene3D" id="2.40.30.170">
    <property type="match status" value="1"/>
</dbReference>
<evidence type="ECO:0000313" key="7">
    <source>
        <dbReference type="Proteomes" id="UP000678545"/>
    </source>
</evidence>
<dbReference type="PRINTS" id="PR01490">
    <property type="entry name" value="RTXTOXIND"/>
</dbReference>
<dbReference type="InterPro" id="IPR058636">
    <property type="entry name" value="Beta-barrel_YknX"/>
</dbReference>
<dbReference type="GO" id="GO:1990281">
    <property type="term" value="C:efflux pump complex"/>
    <property type="evidence" value="ECO:0007669"/>
    <property type="project" value="TreeGrafter"/>
</dbReference>
<dbReference type="Pfam" id="PF25990">
    <property type="entry name" value="Beta-barrel_YknX"/>
    <property type="match status" value="1"/>
</dbReference>
<gene>
    <name evidence="6" type="ORF">KDM90_07745</name>
</gene>
<sequence length="438" mass="46137">MNKRQILGIAVIAAVIIVPVAIKFTNSKPKIEVELAKVSKKEIQPSILASGNFVFRQQVQLSSEVIGKVSEVLVKEGDKIQQGQVLLRLDPTLIRAEVTQQRAIVRSAQVNIERAQLNVDRQQINADRSRRLAEAKFIDASKYEDAVHQLNVAKVDLHAARESMQQASASLDQALKRLDKTEVKAPISGTVTAVQIKIGETAVASATGMAGSSLMTIADIGSIMAEVNVDEADVAKVAVGQRAKVFPAAFDDQPVAGVVEEVSMAPRANLPGASQGKTYVVKLRLSETTLGIRTGMTCRVEIVTGGGSLRPVLPIQAILTGDSMKLENKGAKESKEALKGAGVVFTVKDGVARKKEVKVGIADDNNQEILSGVVDGDMVVTGPARVLRALRDGDQIQEKKTDTGATKPTGSAASATGSASTAASSSASTTVSAEGKKS</sequence>
<evidence type="ECO:0000256" key="3">
    <source>
        <dbReference type="SAM" id="MobiDB-lite"/>
    </source>
</evidence>
<dbReference type="Gene3D" id="2.40.420.20">
    <property type="match status" value="1"/>
</dbReference>
<feature type="region of interest" description="Disordered" evidence="3">
    <location>
        <begin position="395"/>
        <end position="438"/>
    </location>
</feature>
<name>A0A941E2N6_9BURK</name>
<feature type="domain" description="YknX-like beta-barrel" evidence="5">
    <location>
        <begin position="225"/>
        <end position="302"/>
    </location>
</feature>
<evidence type="ECO:0000259" key="5">
    <source>
        <dbReference type="Pfam" id="PF25990"/>
    </source>
</evidence>
<keyword evidence="2" id="KW-0175">Coiled coil</keyword>
<dbReference type="SUPFAM" id="SSF111369">
    <property type="entry name" value="HlyD-like secretion proteins"/>
    <property type="match status" value="1"/>
</dbReference>
<reference evidence="6" key="1">
    <citation type="submission" date="2021-04" db="EMBL/GenBank/DDBJ databases">
        <title>novel species isolated from subtropical streams in China.</title>
        <authorList>
            <person name="Lu H."/>
        </authorList>
    </citation>
    <scope>NUCLEOTIDE SEQUENCE</scope>
    <source>
        <strain evidence="6">FT137W</strain>
    </source>
</reference>
<feature type="coiled-coil region" evidence="2">
    <location>
        <begin position="157"/>
        <end position="184"/>
    </location>
</feature>
<evidence type="ECO:0000256" key="1">
    <source>
        <dbReference type="ARBA" id="ARBA00009477"/>
    </source>
</evidence>
<comment type="similarity">
    <text evidence="1">Belongs to the membrane fusion protein (MFP) (TC 8.A.1) family.</text>
</comment>
<dbReference type="RefSeq" id="WP_212674992.1">
    <property type="nucleotide sequence ID" value="NZ_JAGSPJ010000002.1"/>
</dbReference>
<dbReference type="Gene3D" id="1.10.287.470">
    <property type="entry name" value="Helix hairpin bin"/>
    <property type="match status" value="1"/>
</dbReference>
<dbReference type="Gene3D" id="2.40.50.100">
    <property type="match status" value="1"/>
</dbReference>
<evidence type="ECO:0000256" key="2">
    <source>
        <dbReference type="SAM" id="Coils"/>
    </source>
</evidence>
<protein>
    <submittedName>
        <fullName evidence="6">Efflux RND transporter periplasmic adaptor subunit</fullName>
    </submittedName>
</protein>
<proteinExistence type="inferred from homology"/>
<dbReference type="PANTHER" id="PTHR30469">
    <property type="entry name" value="MULTIDRUG RESISTANCE PROTEIN MDTA"/>
    <property type="match status" value="1"/>
</dbReference>
<dbReference type="InterPro" id="IPR006143">
    <property type="entry name" value="RND_pump_MFP"/>
</dbReference>
<dbReference type="NCBIfam" id="TIGR01730">
    <property type="entry name" value="RND_mfp"/>
    <property type="match status" value="1"/>
</dbReference>
<dbReference type="PANTHER" id="PTHR30469:SF33">
    <property type="entry name" value="SLR1207 PROTEIN"/>
    <property type="match status" value="1"/>
</dbReference>
<comment type="caution">
    <text evidence="6">The sequence shown here is derived from an EMBL/GenBank/DDBJ whole genome shotgun (WGS) entry which is preliminary data.</text>
</comment>
<dbReference type="GO" id="GO:0015562">
    <property type="term" value="F:efflux transmembrane transporter activity"/>
    <property type="evidence" value="ECO:0007669"/>
    <property type="project" value="TreeGrafter"/>
</dbReference>
<feature type="domain" description="Multidrug resistance protein MdtA-like barrel-sandwich hybrid" evidence="4">
    <location>
        <begin position="58"/>
        <end position="205"/>
    </location>
</feature>
<dbReference type="AlphaFoldDB" id="A0A941E2N6"/>
<dbReference type="Pfam" id="PF25917">
    <property type="entry name" value="BSH_RND"/>
    <property type="match status" value="1"/>
</dbReference>
<accession>A0A941E2N6</accession>
<dbReference type="Proteomes" id="UP000678545">
    <property type="component" value="Unassembled WGS sequence"/>
</dbReference>
<keyword evidence="7" id="KW-1185">Reference proteome</keyword>
<feature type="compositionally biased region" description="Low complexity" evidence="3">
    <location>
        <begin position="403"/>
        <end position="438"/>
    </location>
</feature>